<dbReference type="InterPro" id="IPR000683">
    <property type="entry name" value="Gfo/Idh/MocA-like_OxRdtase_N"/>
</dbReference>
<sequence length="367" mass="41513">MMKYGVVGVGYFGADLARFMNEFDNAQITMVYDPDNGRAIADELGCREASSLEELVSSGDVDCVIVATPNYLHKEPVLLAAKHKKHVFCEKPIALNYQDCDEMVKACEENGVTFMAGHVMNFFNGVHHAKKLINQGVIGKVLYCHTARNGWEDVQPSISWKKIREKSGGHLYHHIHELDCVQFLMGGMPKSVYMNAANVAHNTPEFGDEDDMLFLNLEFDDNRFAVLEWGSAFRWGEHYVLIQGTKGAIKLDMYHCKGTLRVDGKDSYFLIHENQEEDDDRTRIYTSTEMDGAIQYGKPGKRTPMWLSSIMKKEMKYLNDILHGMQPTEEFIKLLTGEAARAAIATADACTLSVKEKRRVEISEILH</sequence>
<dbReference type="Pfam" id="PF02894">
    <property type="entry name" value="GFO_IDH_MocA_C"/>
    <property type="match status" value="1"/>
</dbReference>
<protein>
    <submittedName>
        <fullName evidence="3">Oxidoreductase</fullName>
    </submittedName>
</protein>
<dbReference type="Gene3D" id="3.40.50.720">
    <property type="entry name" value="NAD(P)-binding Rossmann-like Domain"/>
    <property type="match status" value="1"/>
</dbReference>
<feature type="domain" description="Gfo/Idh/MocA-like oxidoreductase N-terminal" evidence="1">
    <location>
        <begin position="2"/>
        <end position="118"/>
    </location>
</feature>
<feature type="domain" description="Gfo/Idh/MocA-like oxidoreductase C-terminal" evidence="2">
    <location>
        <begin position="130"/>
        <end position="362"/>
    </location>
</feature>
<dbReference type="AlphaFoldDB" id="A0A2M8S2N3"/>
<dbReference type="RefSeq" id="WP_100288784.1">
    <property type="nucleotide sequence ID" value="NZ_PHHA01000014.1"/>
</dbReference>
<dbReference type="SUPFAM" id="SSF51735">
    <property type="entry name" value="NAD(P)-binding Rossmann-fold domains"/>
    <property type="match status" value="1"/>
</dbReference>
<evidence type="ECO:0000313" key="4">
    <source>
        <dbReference type="Proteomes" id="UP000229329"/>
    </source>
</evidence>
<proteinExistence type="predicted"/>
<evidence type="ECO:0000259" key="2">
    <source>
        <dbReference type="Pfam" id="PF02894"/>
    </source>
</evidence>
<dbReference type="InterPro" id="IPR036291">
    <property type="entry name" value="NAD(P)-bd_dom_sf"/>
</dbReference>
<dbReference type="PANTHER" id="PTHR43377">
    <property type="entry name" value="BILIVERDIN REDUCTASE A"/>
    <property type="match status" value="1"/>
</dbReference>
<dbReference type="SUPFAM" id="SSF55347">
    <property type="entry name" value="Glyceraldehyde-3-phosphate dehydrogenase-like, C-terminal domain"/>
    <property type="match status" value="1"/>
</dbReference>
<reference evidence="3 4" key="1">
    <citation type="submission" date="2017-11" db="EMBL/GenBank/DDBJ databases">
        <title>Reclassification of Bisgaard taxon 7 as Conservatibacter flavescens gen. nov., sp. nov.</title>
        <authorList>
            <person name="Christensen H."/>
        </authorList>
    </citation>
    <scope>NUCLEOTIDE SEQUENCE [LARGE SCALE GENOMIC DNA]</scope>
    <source>
        <strain evidence="3 4">7_4</strain>
    </source>
</reference>
<dbReference type="Pfam" id="PF01408">
    <property type="entry name" value="GFO_IDH_MocA"/>
    <property type="match status" value="1"/>
</dbReference>
<evidence type="ECO:0000259" key="1">
    <source>
        <dbReference type="Pfam" id="PF01408"/>
    </source>
</evidence>
<organism evidence="3 4">
    <name type="scientific">Conservatibacter flavescens</name>
    <dbReference type="NCBI Taxonomy" id="28161"/>
    <lineage>
        <taxon>Bacteria</taxon>
        <taxon>Pseudomonadati</taxon>
        <taxon>Pseudomonadota</taxon>
        <taxon>Gammaproteobacteria</taxon>
        <taxon>Pasteurellales</taxon>
        <taxon>Pasteurellaceae</taxon>
        <taxon>Conservatibacter</taxon>
    </lineage>
</organism>
<dbReference type="Gene3D" id="3.30.360.10">
    <property type="entry name" value="Dihydrodipicolinate Reductase, domain 2"/>
    <property type="match status" value="1"/>
</dbReference>
<dbReference type="Proteomes" id="UP000229329">
    <property type="component" value="Unassembled WGS sequence"/>
</dbReference>
<comment type="caution">
    <text evidence="3">The sequence shown here is derived from an EMBL/GenBank/DDBJ whole genome shotgun (WGS) entry which is preliminary data.</text>
</comment>
<evidence type="ECO:0000313" key="3">
    <source>
        <dbReference type="EMBL" id="PJG85386.1"/>
    </source>
</evidence>
<gene>
    <name evidence="3" type="ORF">CVP05_06575</name>
</gene>
<dbReference type="PANTHER" id="PTHR43377:SF1">
    <property type="entry name" value="BILIVERDIN REDUCTASE A"/>
    <property type="match status" value="1"/>
</dbReference>
<dbReference type="EMBL" id="PHHA01000014">
    <property type="protein sequence ID" value="PJG85386.1"/>
    <property type="molecule type" value="Genomic_DNA"/>
</dbReference>
<name>A0A2M8S2N3_9PAST</name>
<dbReference type="GO" id="GO:0000166">
    <property type="term" value="F:nucleotide binding"/>
    <property type="evidence" value="ECO:0007669"/>
    <property type="project" value="InterPro"/>
</dbReference>
<keyword evidence="4" id="KW-1185">Reference proteome</keyword>
<dbReference type="InterPro" id="IPR051450">
    <property type="entry name" value="Gfo/Idh/MocA_Oxidoreductases"/>
</dbReference>
<dbReference type="InterPro" id="IPR004104">
    <property type="entry name" value="Gfo/Idh/MocA-like_OxRdtase_C"/>
</dbReference>
<accession>A0A2M8S2N3</accession>
<dbReference type="OrthoDB" id="9781031at2"/>